<dbReference type="Gene3D" id="3.40.50.2300">
    <property type="match status" value="1"/>
</dbReference>
<proteinExistence type="predicted"/>
<dbReference type="InterPro" id="IPR001789">
    <property type="entry name" value="Sig_transdc_resp-reg_receiver"/>
</dbReference>
<dbReference type="PROSITE" id="PS50110">
    <property type="entry name" value="RESPONSE_REGULATORY"/>
    <property type="match status" value="1"/>
</dbReference>
<dbReference type="InterPro" id="IPR011006">
    <property type="entry name" value="CheY-like_superfamily"/>
</dbReference>
<organism evidence="4 5">
    <name type="scientific">Azospirillum griseum</name>
    <dbReference type="NCBI Taxonomy" id="2496639"/>
    <lineage>
        <taxon>Bacteria</taxon>
        <taxon>Pseudomonadati</taxon>
        <taxon>Pseudomonadota</taxon>
        <taxon>Alphaproteobacteria</taxon>
        <taxon>Rhodospirillales</taxon>
        <taxon>Azospirillaceae</taxon>
        <taxon>Azospirillum</taxon>
    </lineage>
</organism>
<keyword evidence="1 2" id="KW-0597">Phosphoprotein</keyword>
<evidence type="ECO:0000313" key="5">
    <source>
        <dbReference type="Proteomes" id="UP000277007"/>
    </source>
</evidence>
<keyword evidence="5" id="KW-1185">Reference proteome</keyword>
<sequence length="124" mass="13334">MAKVLVVDDDPVTRNLVRAILAKDGHEIVMCDGALAAIEVLSLQDFDVIVTDIIMPEHDGFELIQAARNLRPHAQIIVLSAVDEKVPAHMTAAVFERLGVTRVISKPINPGLLASEVLAAHVIG</sequence>
<gene>
    <name evidence="4" type="ORF">EJ903_18320</name>
</gene>
<accession>A0A3S0HYV0</accession>
<dbReference type="InterPro" id="IPR050595">
    <property type="entry name" value="Bact_response_regulator"/>
</dbReference>
<comment type="caution">
    <text evidence="4">The sequence shown here is derived from an EMBL/GenBank/DDBJ whole genome shotgun (WGS) entry which is preliminary data.</text>
</comment>
<reference evidence="4 5" key="1">
    <citation type="submission" date="2018-12" db="EMBL/GenBank/DDBJ databases">
        <authorList>
            <person name="Yang Y."/>
        </authorList>
    </citation>
    <scope>NUCLEOTIDE SEQUENCE [LARGE SCALE GENOMIC DNA]</scope>
    <source>
        <strain evidence="4 5">L-25-5w-1</strain>
    </source>
</reference>
<name>A0A3S0HYV0_9PROT</name>
<dbReference type="RefSeq" id="WP_126618130.1">
    <property type="nucleotide sequence ID" value="NZ_JBHUCY010000031.1"/>
</dbReference>
<dbReference type="AlphaFoldDB" id="A0A3S0HYV0"/>
<protein>
    <submittedName>
        <fullName evidence="4">Response regulator</fullName>
    </submittedName>
</protein>
<dbReference type="PANTHER" id="PTHR44591:SF3">
    <property type="entry name" value="RESPONSE REGULATORY DOMAIN-CONTAINING PROTEIN"/>
    <property type="match status" value="1"/>
</dbReference>
<dbReference type="Pfam" id="PF00072">
    <property type="entry name" value="Response_reg"/>
    <property type="match status" value="1"/>
</dbReference>
<dbReference type="OrthoDB" id="7271028at2"/>
<dbReference type="SUPFAM" id="SSF52172">
    <property type="entry name" value="CheY-like"/>
    <property type="match status" value="1"/>
</dbReference>
<evidence type="ECO:0000256" key="2">
    <source>
        <dbReference type="PROSITE-ProRule" id="PRU00169"/>
    </source>
</evidence>
<evidence type="ECO:0000313" key="4">
    <source>
        <dbReference type="EMBL" id="RTR17451.1"/>
    </source>
</evidence>
<dbReference type="EMBL" id="RXMA01000019">
    <property type="protein sequence ID" value="RTR17451.1"/>
    <property type="molecule type" value="Genomic_DNA"/>
</dbReference>
<feature type="modified residue" description="4-aspartylphosphate" evidence="2">
    <location>
        <position position="52"/>
    </location>
</feature>
<evidence type="ECO:0000256" key="1">
    <source>
        <dbReference type="ARBA" id="ARBA00022553"/>
    </source>
</evidence>
<evidence type="ECO:0000259" key="3">
    <source>
        <dbReference type="PROSITE" id="PS50110"/>
    </source>
</evidence>
<dbReference type="GO" id="GO:0000160">
    <property type="term" value="P:phosphorelay signal transduction system"/>
    <property type="evidence" value="ECO:0007669"/>
    <property type="project" value="InterPro"/>
</dbReference>
<feature type="domain" description="Response regulatory" evidence="3">
    <location>
        <begin position="3"/>
        <end position="121"/>
    </location>
</feature>
<dbReference type="CDD" id="cd00156">
    <property type="entry name" value="REC"/>
    <property type="match status" value="1"/>
</dbReference>
<dbReference type="SMART" id="SM00448">
    <property type="entry name" value="REC"/>
    <property type="match status" value="1"/>
</dbReference>
<dbReference type="Proteomes" id="UP000277007">
    <property type="component" value="Unassembled WGS sequence"/>
</dbReference>
<dbReference type="PANTHER" id="PTHR44591">
    <property type="entry name" value="STRESS RESPONSE REGULATOR PROTEIN 1"/>
    <property type="match status" value="1"/>
</dbReference>